<dbReference type="Proteomes" id="UP001165079">
    <property type="component" value="Unassembled WGS sequence"/>
</dbReference>
<sequence length="117" mass="12309">MVVGLEPNADLLSRHGSFTLIPLVSGPFCPVPEVGRVASSGQSHPTAKPENEELSNAEGSCAPLDAVPESPRPYPIYSGSGRRPARRPAGRNLFIMPYAGERSQSGGHSPAYVTPEA</sequence>
<feature type="region of interest" description="Disordered" evidence="1">
    <location>
        <begin position="98"/>
        <end position="117"/>
    </location>
</feature>
<comment type="caution">
    <text evidence="2">The sequence shown here is derived from an EMBL/GenBank/DDBJ whole genome shotgun (WGS) entry which is preliminary data.</text>
</comment>
<reference evidence="2" key="1">
    <citation type="submission" date="2023-03" db="EMBL/GenBank/DDBJ databases">
        <title>Actinorhabdospora filicis NBRC 111898.</title>
        <authorList>
            <person name="Ichikawa N."/>
            <person name="Sato H."/>
            <person name="Tonouchi N."/>
        </authorList>
    </citation>
    <scope>NUCLEOTIDE SEQUENCE</scope>
    <source>
        <strain evidence="2">NBRC 111898</strain>
    </source>
</reference>
<feature type="region of interest" description="Disordered" evidence="1">
    <location>
        <begin position="35"/>
        <end position="92"/>
    </location>
</feature>
<dbReference type="AlphaFoldDB" id="A0A9W6W8U1"/>
<proteinExistence type="predicted"/>
<gene>
    <name evidence="2" type="ORF">Afil01_16280</name>
</gene>
<evidence type="ECO:0000313" key="3">
    <source>
        <dbReference type="Proteomes" id="UP001165079"/>
    </source>
</evidence>
<evidence type="ECO:0000313" key="2">
    <source>
        <dbReference type="EMBL" id="GLZ76821.1"/>
    </source>
</evidence>
<protein>
    <submittedName>
        <fullName evidence="2">Uncharacterized protein</fullName>
    </submittedName>
</protein>
<keyword evidence="3" id="KW-1185">Reference proteome</keyword>
<organism evidence="2 3">
    <name type="scientific">Actinorhabdospora filicis</name>
    <dbReference type="NCBI Taxonomy" id="1785913"/>
    <lineage>
        <taxon>Bacteria</taxon>
        <taxon>Bacillati</taxon>
        <taxon>Actinomycetota</taxon>
        <taxon>Actinomycetes</taxon>
        <taxon>Micromonosporales</taxon>
        <taxon>Micromonosporaceae</taxon>
        <taxon>Actinorhabdospora</taxon>
    </lineage>
</organism>
<evidence type="ECO:0000256" key="1">
    <source>
        <dbReference type="SAM" id="MobiDB-lite"/>
    </source>
</evidence>
<accession>A0A9W6W8U1</accession>
<dbReference type="EMBL" id="BSTX01000001">
    <property type="protein sequence ID" value="GLZ76821.1"/>
    <property type="molecule type" value="Genomic_DNA"/>
</dbReference>
<name>A0A9W6W8U1_9ACTN</name>